<name>A0A1W1W4J3_9BACT</name>
<evidence type="ECO:0000259" key="4">
    <source>
        <dbReference type="SMART" id="SM01008"/>
    </source>
</evidence>
<dbReference type="Gene3D" id="3.90.1170.50">
    <property type="entry name" value="Aldehyde oxidase/xanthine dehydrogenase, a/b hammerhead"/>
    <property type="match status" value="1"/>
</dbReference>
<dbReference type="InterPro" id="IPR036856">
    <property type="entry name" value="Ald_Oxase/Xan_DH_a/b_sf"/>
</dbReference>
<dbReference type="EMBL" id="FWWW01000104">
    <property type="protein sequence ID" value="SMC00548.1"/>
    <property type="molecule type" value="Genomic_DNA"/>
</dbReference>
<dbReference type="InterPro" id="IPR000674">
    <property type="entry name" value="Ald_Oxase/Xan_DH_a/b"/>
</dbReference>
<dbReference type="AlphaFoldDB" id="A0A1W1W4J3"/>
<dbReference type="SMART" id="SM01008">
    <property type="entry name" value="Ald_Xan_dh_C"/>
    <property type="match status" value="1"/>
</dbReference>
<evidence type="ECO:0000313" key="5">
    <source>
        <dbReference type="EMBL" id="SMC00548.1"/>
    </source>
</evidence>
<dbReference type="Pfam" id="PF20256">
    <property type="entry name" value="MoCoBD_2"/>
    <property type="match status" value="1"/>
</dbReference>
<keyword evidence="2" id="KW-0560">Oxidoreductase</keyword>
<dbReference type="GO" id="GO:0005506">
    <property type="term" value="F:iron ion binding"/>
    <property type="evidence" value="ECO:0007669"/>
    <property type="project" value="InterPro"/>
</dbReference>
<evidence type="ECO:0000256" key="2">
    <source>
        <dbReference type="ARBA" id="ARBA00023002"/>
    </source>
</evidence>
<accession>A0A1W1W4J3</accession>
<evidence type="ECO:0000313" key="6">
    <source>
        <dbReference type="Proteomes" id="UP000192266"/>
    </source>
</evidence>
<keyword evidence="1" id="KW-0500">Molybdenum</keyword>
<dbReference type="OrthoDB" id="9759099at2"/>
<dbReference type="Pfam" id="PF01315">
    <property type="entry name" value="Ald_Xan_dh_C"/>
    <property type="match status" value="1"/>
</dbReference>
<proteinExistence type="predicted"/>
<evidence type="ECO:0000256" key="3">
    <source>
        <dbReference type="SAM" id="MobiDB-lite"/>
    </source>
</evidence>
<dbReference type="STRING" id="645990.SAMN00120144_1302"/>
<dbReference type="GO" id="GO:0016491">
    <property type="term" value="F:oxidoreductase activity"/>
    <property type="evidence" value="ECO:0007669"/>
    <property type="project" value="UniProtKB-KW"/>
</dbReference>
<sequence>MASYRKLKKSAKKEGKFAALAAALAAPAIGAAAPGATRSLTMPHGIVGVNLKTISRDVPADEPPALVTNDKLNVLGKPTRRLDAHLKVTGQAKYTYDVNLPGMLFGRMYRSPHPHANVRSVDTSAAERYPGVKAVYIIETVVGSAVERDPNHKNPKVVSTGGKFPKVRYAGQPIAAVAATTQQAADEAARLIKVEYEVLPFVTDLDAAMKPDAPLVYGGKEVSMGETGGGGGAAKGLTQKGNVRGPATKSMFGGARGDVEKGFKEAEIIVEGEFRTQVQTHAPLETHGMVADYRPDGLTVYLSTQDTAGARSELAELFKLPKTEVRVITEFMGGGFGAKYGAGNYGVAATNLSKKTGVPVRLMLDRREEHIAVGNRPNSVQTLRIGAKKDGTLTAMQLVSHGTAGVGLGAGVGWIAETMYLTNPNFKGEQYDVLTNAGPGAAFRAPGAPQGAFALEQLIDELAEKVGVDALALRDKIDKSEMRREQRRVGAERFGWSKRQAPGASPGVVKRGVGAAQSEWGRFIDMDSSCEVRLHQDGSVEIRSSVQDLGTGIRTVLAQVVAEELGLQPTDVTVRIGDTNYPPGPGSGGSKTTGSITPPARTATYKVGQELLAAVAPALGVAPSELAFVGGKIVVKNNPGKSLSFREAVQKLPSAQISATEKRKDDYGGFFRPGVSFGQSGGIQFVEVSVDTETGYVKVERVVGAHDCGRPINPLALESQINGGILQGISWALYENRHMDRNHGHMMNANLDQYKILGSREVPQIDIIMVEEYTATSSTDALGIAESANVATAAAVANAVYNAIGVRIYELPITPERVLNALAKSKQKLGKI</sequence>
<feature type="region of interest" description="Disordered" evidence="3">
    <location>
        <begin position="228"/>
        <end position="256"/>
    </location>
</feature>
<dbReference type="Proteomes" id="UP000192266">
    <property type="component" value="Unassembled WGS sequence"/>
</dbReference>
<dbReference type="RefSeq" id="WP_084447901.1">
    <property type="nucleotide sequence ID" value="NZ_FWWW01000104.1"/>
</dbReference>
<reference evidence="5 6" key="1">
    <citation type="submission" date="2017-04" db="EMBL/GenBank/DDBJ databases">
        <authorList>
            <person name="Afonso C.L."/>
            <person name="Miller P.J."/>
            <person name="Scott M.A."/>
            <person name="Spackman E."/>
            <person name="Goraichik I."/>
            <person name="Dimitrov K.M."/>
            <person name="Suarez D.L."/>
            <person name="Swayne D.E."/>
        </authorList>
    </citation>
    <scope>NUCLEOTIDE SEQUENCE [LARGE SCALE GENOMIC DNA]</scope>
    <source>
        <strain evidence="5 6">DSM 11622</strain>
    </source>
</reference>
<dbReference type="InterPro" id="IPR008274">
    <property type="entry name" value="AldOxase/xan_DH_MoCoBD1"/>
</dbReference>
<dbReference type="SUPFAM" id="SSF54665">
    <property type="entry name" value="CO dehydrogenase molybdoprotein N-domain-like"/>
    <property type="match status" value="1"/>
</dbReference>
<dbReference type="Pfam" id="PF02738">
    <property type="entry name" value="MoCoBD_1"/>
    <property type="match status" value="1"/>
</dbReference>
<dbReference type="PANTHER" id="PTHR11908">
    <property type="entry name" value="XANTHINE DEHYDROGENASE"/>
    <property type="match status" value="1"/>
</dbReference>
<keyword evidence="6" id="KW-1185">Reference proteome</keyword>
<evidence type="ECO:0000256" key="1">
    <source>
        <dbReference type="ARBA" id="ARBA00022505"/>
    </source>
</evidence>
<dbReference type="InterPro" id="IPR046867">
    <property type="entry name" value="AldOxase/xan_DH_MoCoBD2"/>
</dbReference>
<dbReference type="SUPFAM" id="SSF56003">
    <property type="entry name" value="Molybdenum cofactor-binding domain"/>
    <property type="match status" value="1"/>
</dbReference>
<organism evidence="5 6">
    <name type="scientific">Hymenobacter roseosalivarius DSM 11622</name>
    <dbReference type="NCBI Taxonomy" id="645990"/>
    <lineage>
        <taxon>Bacteria</taxon>
        <taxon>Pseudomonadati</taxon>
        <taxon>Bacteroidota</taxon>
        <taxon>Cytophagia</taxon>
        <taxon>Cytophagales</taxon>
        <taxon>Hymenobacteraceae</taxon>
        <taxon>Hymenobacter</taxon>
    </lineage>
</organism>
<gene>
    <name evidence="5" type="ORF">SAMN00120144_1302</name>
</gene>
<protein>
    <submittedName>
        <fullName evidence="5">Xanthine dehydrogenase, molybdenum binding subunit apoprotein</fullName>
    </submittedName>
</protein>
<dbReference type="PANTHER" id="PTHR11908:SF132">
    <property type="entry name" value="ALDEHYDE OXIDASE 1-RELATED"/>
    <property type="match status" value="1"/>
</dbReference>
<feature type="domain" description="Aldehyde oxidase/xanthine dehydrogenase a/b hammerhead" evidence="4">
    <location>
        <begin position="89"/>
        <end position="200"/>
    </location>
</feature>
<dbReference type="InterPro" id="IPR037165">
    <property type="entry name" value="AldOxase/xan_DH_Mopterin-bd_sf"/>
</dbReference>
<dbReference type="Gene3D" id="3.30.365.10">
    <property type="entry name" value="Aldehyde oxidase/xanthine dehydrogenase, molybdopterin binding domain"/>
    <property type="match status" value="4"/>
</dbReference>
<dbReference type="InterPro" id="IPR016208">
    <property type="entry name" value="Ald_Oxase/xanthine_DH-like"/>
</dbReference>